<dbReference type="GO" id="GO:0015771">
    <property type="term" value="P:trehalose transport"/>
    <property type="evidence" value="ECO:0007669"/>
    <property type="project" value="TreeGrafter"/>
</dbReference>
<dbReference type="Pfam" id="PF00367">
    <property type="entry name" value="PTS_EIIB"/>
    <property type="match status" value="1"/>
</dbReference>
<dbReference type="PANTHER" id="PTHR30175">
    <property type="entry name" value="PHOSPHOTRANSFERASE SYSTEM TRANSPORT PROTEIN"/>
    <property type="match status" value="1"/>
</dbReference>
<evidence type="ECO:0000256" key="1">
    <source>
        <dbReference type="ARBA" id="ARBA00004651"/>
    </source>
</evidence>
<comment type="subcellular location">
    <subcellularLocation>
        <location evidence="1">Cell membrane</location>
        <topology evidence="1">Multi-pass membrane protein</topology>
    </subcellularLocation>
</comment>
<reference evidence="13 14" key="1">
    <citation type="submission" date="2016-04" db="EMBL/GenBank/DDBJ databases">
        <title>ATOL: Assembling a taxonomically balanced genome-scale reconstruction of the evolutionary history of the Enterobacteriaceae.</title>
        <authorList>
            <person name="Plunkett G.III."/>
            <person name="Neeno-Eckwall E.C."/>
            <person name="Glasner J.D."/>
            <person name="Perna N.T."/>
        </authorList>
    </citation>
    <scope>NUCLEOTIDE SEQUENCE [LARGE SCALE GENOMIC DNA]</scope>
    <source>
        <strain evidence="13 14">ATCC 51603</strain>
    </source>
</reference>
<evidence type="ECO:0000256" key="4">
    <source>
        <dbReference type="ARBA" id="ARBA00022597"/>
    </source>
</evidence>
<dbReference type="CDD" id="cd00212">
    <property type="entry name" value="PTS_IIB_glc"/>
    <property type="match status" value="1"/>
</dbReference>
<feature type="active site" description="Phosphocysteine intermediate; for EIIB activity" evidence="11">
    <location>
        <position position="26"/>
    </location>
</feature>
<feature type="domain" description="PTS EIIB type-1" evidence="12">
    <location>
        <begin position="4"/>
        <end position="86"/>
    </location>
</feature>
<dbReference type="GO" id="GO:0016301">
    <property type="term" value="F:kinase activity"/>
    <property type="evidence" value="ECO:0007669"/>
    <property type="project" value="UniProtKB-KW"/>
</dbReference>
<keyword evidence="6" id="KW-0598">Phosphotransferase system</keyword>
<evidence type="ECO:0000256" key="11">
    <source>
        <dbReference type="PROSITE-ProRule" id="PRU00421"/>
    </source>
</evidence>
<proteinExistence type="predicted"/>
<dbReference type="AlphaFoldDB" id="A0A1B7JHE6"/>
<dbReference type="PATRIC" id="fig|1354264.4.peg.4106"/>
<keyword evidence="2" id="KW-0813">Transport</keyword>
<dbReference type="GO" id="GO:0090589">
    <property type="term" value="F:protein-phosphocysteine-trehalose phosphotransferase system transporter activity"/>
    <property type="evidence" value="ECO:0007669"/>
    <property type="project" value="TreeGrafter"/>
</dbReference>
<keyword evidence="4" id="KW-0762">Sugar transport</keyword>
<dbReference type="FunFam" id="3.30.1360.60:FF:000001">
    <property type="entry name" value="PTS system glucose-specific IIBC component PtsG"/>
    <property type="match status" value="1"/>
</dbReference>
<dbReference type="PANTHER" id="PTHR30175:SF1">
    <property type="entry name" value="PTS SYSTEM ARBUTIN-, CELLOBIOSE-, AND SALICIN-SPECIFIC EIIBC COMPONENT-RELATED"/>
    <property type="match status" value="1"/>
</dbReference>
<dbReference type="PROSITE" id="PS01035">
    <property type="entry name" value="PTS_EIIB_TYPE_1_CYS"/>
    <property type="match status" value="1"/>
</dbReference>
<dbReference type="InterPro" id="IPR018113">
    <property type="entry name" value="PTrfase_EIIB_Cys"/>
</dbReference>
<evidence type="ECO:0000256" key="2">
    <source>
        <dbReference type="ARBA" id="ARBA00022448"/>
    </source>
</evidence>
<evidence type="ECO:0000256" key="7">
    <source>
        <dbReference type="ARBA" id="ARBA00022692"/>
    </source>
</evidence>
<dbReference type="InterPro" id="IPR001996">
    <property type="entry name" value="PTS_IIB_1"/>
</dbReference>
<keyword evidence="9" id="KW-1133">Transmembrane helix</keyword>
<dbReference type="GO" id="GO:0009401">
    <property type="term" value="P:phosphoenolpyruvate-dependent sugar phosphotransferase system"/>
    <property type="evidence" value="ECO:0007669"/>
    <property type="project" value="UniProtKB-KW"/>
</dbReference>
<gene>
    <name evidence="13" type="ORF">M989_03957</name>
</gene>
<accession>A0A1B7JHE6</accession>
<name>A0A1B7JHE6_9ENTR</name>
<evidence type="ECO:0000256" key="8">
    <source>
        <dbReference type="ARBA" id="ARBA00022777"/>
    </source>
</evidence>
<evidence type="ECO:0000256" key="9">
    <source>
        <dbReference type="ARBA" id="ARBA00022989"/>
    </source>
</evidence>
<organism evidence="13 14">
    <name type="scientific">Kluyvera georgiana ATCC 51603</name>
    <dbReference type="NCBI Taxonomy" id="1354264"/>
    <lineage>
        <taxon>Bacteria</taxon>
        <taxon>Pseudomonadati</taxon>
        <taxon>Pseudomonadota</taxon>
        <taxon>Gammaproteobacteria</taxon>
        <taxon>Enterobacterales</taxon>
        <taxon>Enterobacteriaceae</taxon>
        <taxon>Kluyvera</taxon>
    </lineage>
</organism>
<dbReference type="Proteomes" id="UP000078386">
    <property type="component" value="Unassembled WGS sequence"/>
</dbReference>
<keyword evidence="14" id="KW-1185">Reference proteome</keyword>
<dbReference type="SUPFAM" id="SSF55604">
    <property type="entry name" value="Glucose permease domain IIB"/>
    <property type="match status" value="1"/>
</dbReference>
<evidence type="ECO:0000313" key="14">
    <source>
        <dbReference type="Proteomes" id="UP000078386"/>
    </source>
</evidence>
<dbReference type="PROSITE" id="PS51098">
    <property type="entry name" value="PTS_EIIB_TYPE_1"/>
    <property type="match status" value="1"/>
</dbReference>
<keyword evidence="8" id="KW-0418">Kinase</keyword>
<dbReference type="EC" id="2.7.1.191" evidence="13"/>
<keyword evidence="7" id="KW-0812">Transmembrane</keyword>
<dbReference type="GO" id="GO:0008982">
    <property type="term" value="F:protein-N(PI)-phosphohistidine-sugar phosphotransferase activity"/>
    <property type="evidence" value="ECO:0007669"/>
    <property type="project" value="InterPro"/>
</dbReference>
<evidence type="ECO:0000313" key="13">
    <source>
        <dbReference type="EMBL" id="OAT47363.1"/>
    </source>
</evidence>
<sequence length="87" mass="9858">MNYQQVSDNIIRNIGGTRNVTKLIHCATRLRFTLQDTGQADIEQLKKIDGVLTVIVSGGQTQLVIGDEVGNLFNVLQKNWDRHRPRK</sequence>
<evidence type="ECO:0000256" key="6">
    <source>
        <dbReference type="ARBA" id="ARBA00022683"/>
    </source>
</evidence>
<dbReference type="GO" id="GO:0005886">
    <property type="term" value="C:plasma membrane"/>
    <property type="evidence" value="ECO:0007669"/>
    <property type="project" value="UniProtKB-SubCell"/>
</dbReference>
<evidence type="ECO:0000259" key="12">
    <source>
        <dbReference type="PROSITE" id="PS51098"/>
    </source>
</evidence>
<dbReference type="Gene3D" id="3.30.1360.60">
    <property type="entry name" value="Glucose permease domain IIB"/>
    <property type="match status" value="1"/>
</dbReference>
<keyword evidence="10" id="KW-0472">Membrane</keyword>
<dbReference type="RefSeq" id="WP_064548159.1">
    <property type="nucleotide sequence ID" value="NZ_LXEU01000079.1"/>
</dbReference>
<dbReference type="EMBL" id="LXEU01000079">
    <property type="protein sequence ID" value="OAT47363.1"/>
    <property type="molecule type" value="Genomic_DNA"/>
</dbReference>
<evidence type="ECO:0000256" key="10">
    <source>
        <dbReference type="ARBA" id="ARBA00023136"/>
    </source>
</evidence>
<protein>
    <submittedName>
        <fullName evidence="13">PTS system beta-glucoside-specific IIBCA component</fullName>
        <ecNumber evidence="13">2.7.1.191</ecNumber>
    </submittedName>
</protein>
<comment type="caution">
    <text evidence="13">The sequence shown here is derived from an EMBL/GenBank/DDBJ whole genome shotgun (WGS) entry which is preliminary data.</text>
</comment>
<evidence type="ECO:0000256" key="5">
    <source>
        <dbReference type="ARBA" id="ARBA00022679"/>
    </source>
</evidence>
<keyword evidence="5 13" id="KW-0808">Transferase</keyword>
<keyword evidence="3" id="KW-1003">Cell membrane</keyword>
<dbReference type="InterPro" id="IPR036878">
    <property type="entry name" value="Glu_permease_IIB"/>
</dbReference>
<evidence type="ECO:0000256" key="3">
    <source>
        <dbReference type="ARBA" id="ARBA00022475"/>
    </source>
</evidence>
<dbReference type="InterPro" id="IPR050558">
    <property type="entry name" value="PTS_Sugar-Specific_Components"/>
</dbReference>